<gene>
    <name evidence="3" type="ORF">BB215W447A_1200</name>
</gene>
<sequence length="2072" mass="225465">MHLRRNRDGGGGLLRRIARAGAALVAAAATLAGGMLVTGTANAVDGTGPGYMMRAFHGNVWWLGDNEQILGVMGTHNGNPVYCIQIGMPGVNVNSGTWSDATDQTSQTAAYMVDRNKGDMSNLTQAAVQYALHEHLDQRPAWWNDAKQHNNGLVGGDWNTVAATAARLWKEAEDNLPSSLKASYQYTNAKRKGTINPEIKNGAGQYVSGVPYTITISGPAVFDANGQKKYSGVTTGQEQHIPWTATGNGNATYKISHKVSRAQKLSSPNQDLFGPTNPSTRTADVTFQVSKDFQPTVSTQVGSKIVPRGARVSDRVTSGIKQGDEWANGVNVTAKGYYYTLDARQANGLAVLKQNGNEKTADYLNRVAKAYGNPAATADATFSGPGQTQAVTAKNADGTDYVNPQDGRIGTWVWAILKNEQTQPDYITADYVDPFGQTTESDVHKAAPNHDSTVLEQYTGLNKDIMDTITIGGLPQDYGQFNTNQAYGFGGDVKAKIRVWWAGSGTGDRTQDEKFKPNTQAEPAADANHRLLGEWEVPAGNGTYKVGGGKITFRQNNTGDAKIVVDRGVDIKATTNNESGYYVFIYDFPGSDRAAAFKSAYNDPWERSFVEETPHTVDLTSNVSTSEAGQGEEFYDVAHINGQVARGSYVTFTAYDAVPGSPNTAAPNKLDNYRVPVSNEQADASSKKAFDIISPKISTDTVGNVYWKVSLYNEQNELLASHALGIESETVKIIKPKITTQVTKSAVKPGEEFADKATITGKIGRGAYVTFDAYEPVPGDPDTNAGKLVDSARVNITDEQADKSGVADITVTSPKTKTDDAGAVYWKASLWSRNGALLATHDLGLPSETTFVQPGGIVTSNAQKLGATGEQLYDEITVYDETSAEESADGQVHEGKSNSNPHGVIGRIPQHSTVTVEMYRQSTEDNGDQGMYKIAEKTVTLDTNQMTPIKEGQSGNRPGKLTLKVTDPKFKTDKAGMIYWKTTLKTSNGAVLDSHIYGEWNSDHESGYKSYERTPVQKYSTTVSKKWISDADGKYADSTLQVYDVLHQTGYEPYNDEYRVGNTAQTPDGATMQFEIWSKDGKNKGTMVKSYDATELPKLNRLGTGKEPDPAHPNAGDDTLDNYQNVKSATATIPSDWDASKYYYRVRVTVPTTTPGNGSDERDRNRDIVWYGGYDEDEAFDVIHVDTTTTEPLWVDGMNVSDEITLKGNIPAGMQYEAELWRTSKDGNVRKNAATKYDDTDHKGVASEKVATTGRQDVPKSALGAHLDGVTFRTKSVKSPGVGSYIWRVKLYSPEQPHDTKNGTGTGGDTSMPAQSGVITGAWMKQAGAAKYADDPQGGDHWSQANEKQTGVGDGYQDRWLLFDGRDVDSEKFEVIRIDTDVAGTNLIHTWKDEHYVDVTNNGADVNDHATISGYMLDGYKLGFELYKQASGTDASKDMKVNGVGPVSLKEAQKELDSAKLHITDPGDYYWVTVFTKPDGTAWQPDNVKESRSDKRVKAESFHAVRITTTTAKWTGKDNTTTDVALIEGCLPEDAVANFELHDYGTGDKVAETGDTTLKELGYKTCTDGNTSQSVESKPVTLPDAKDHYFVESVRFPNEDKDKGFHRGNDKVKSESTRTITANTDVNVETMLNIPVSDHTDLVNVKYSKNDGKDIRNDLTGPLTASWEVWKQNKGDDPSKDVKITTLADGKQAIQLKSGQTEAYSPEWTPSQTGIFYFRVIIKDENGKVLKYGAAREPSETIRIVDAKSKTTPVVDEQDSVPDKVTITGPVAAGTMVSWQIKRISDGGADYDEVMQSWNTPKDGAVIITDEQAKEALENGGITVESPRRFQGKAGEDYYFEFSLTSPKRAEDGTPAKAVKDKNGVYTTEHLESNGVLPIGEEKVDGDETEPQTSPTPFYTDRSRVDDETMRFIKITTTANTHNATVGDKIHDTAHITGHVTEGYCVKFEYWQQHDGDAGNDKLLATTGCVTVPAGATSVDSPEITADKSGTFYWRERLIPVRPEQPTGPDSDKPDKPTGTVTYGKPRVPDETVSVHPLAKTGVGVLPLIGGAVMLMGAGLALTLGERRRTNR</sequence>
<feature type="region of interest" description="Disordered" evidence="1">
    <location>
        <begin position="1881"/>
        <end position="1902"/>
    </location>
</feature>
<protein>
    <submittedName>
        <fullName evidence="3">Uncharacterized protein</fullName>
    </submittedName>
</protein>
<evidence type="ECO:0000256" key="1">
    <source>
        <dbReference type="SAM" id="MobiDB-lite"/>
    </source>
</evidence>
<keyword evidence="2" id="KW-0472">Membrane</keyword>
<reference evidence="3 4" key="1">
    <citation type="submission" date="2017-05" db="EMBL/GenBank/DDBJ databases">
        <title>Comparative genomics and methylome analysis of the gut commensal Bifidobacterium breve.</title>
        <authorList>
            <person name="Bottacini F."/>
            <person name="Morrissey R."/>
            <person name="Roberts R.J."/>
            <person name="James K."/>
            <person name="van Breen J."/>
            <person name="Egan M."/>
            <person name="Lambert J."/>
            <person name="van Limpt K."/>
            <person name="Stanton C."/>
            <person name="Knol J."/>
            <person name="O' Connell Motherway M."/>
            <person name="van Sinderen D."/>
        </authorList>
    </citation>
    <scope>NUCLEOTIDE SEQUENCE [LARGE SCALE GENOMIC DNA]</scope>
    <source>
        <strain evidence="3 4">215W447a</strain>
    </source>
</reference>
<evidence type="ECO:0000313" key="4">
    <source>
        <dbReference type="Proteomes" id="UP000232491"/>
    </source>
</evidence>
<name>A0A2K9BSY6_BIFBR</name>
<feature type="region of interest" description="Disordered" evidence="1">
    <location>
        <begin position="1999"/>
        <end position="2029"/>
    </location>
</feature>
<dbReference type="Proteomes" id="UP000232491">
    <property type="component" value="Chromosome"/>
</dbReference>
<feature type="region of interest" description="Disordered" evidence="1">
    <location>
        <begin position="887"/>
        <end position="907"/>
    </location>
</feature>
<feature type="transmembrane region" description="Helical" evidence="2">
    <location>
        <begin position="2044"/>
        <end position="2064"/>
    </location>
</feature>
<accession>A0A2K9BSY6</accession>
<dbReference type="EMBL" id="CP021558">
    <property type="protein sequence ID" value="AUE03216.1"/>
    <property type="molecule type" value="Genomic_DNA"/>
</dbReference>
<keyword evidence="2" id="KW-0812">Transmembrane</keyword>
<organism evidence="3 4">
    <name type="scientific">Bifidobacterium breve</name>
    <dbReference type="NCBI Taxonomy" id="1685"/>
    <lineage>
        <taxon>Bacteria</taxon>
        <taxon>Bacillati</taxon>
        <taxon>Actinomycetota</taxon>
        <taxon>Actinomycetes</taxon>
        <taxon>Bifidobacteriales</taxon>
        <taxon>Bifidobacteriaceae</taxon>
        <taxon>Bifidobacterium</taxon>
    </lineage>
</organism>
<dbReference type="RefSeq" id="WP_106641507.1">
    <property type="nucleotide sequence ID" value="NZ_CP021558.1"/>
</dbReference>
<keyword evidence="2" id="KW-1133">Transmembrane helix</keyword>
<evidence type="ECO:0000256" key="2">
    <source>
        <dbReference type="SAM" id="Phobius"/>
    </source>
</evidence>
<proteinExistence type="predicted"/>
<feature type="region of interest" description="Disordered" evidence="1">
    <location>
        <begin position="1099"/>
        <end position="1119"/>
    </location>
</feature>
<evidence type="ECO:0000313" key="3">
    <source>
        <dbReference type="EMBL" id="AUE03216.1"/>
    </source>
</evidence>
<feature type="region of interest" description="Disordered" evidence="1">
    <location>
        <begin position="1329"/>
        <end position="1351"/>
    </location>
</feature>